<reference evidence="3" key="1">
    <citation type="journal article" date="2019" name="Int. J. Syst. Evol. Microbiol.">
        <title>The Global Catalogue of Microorganisms (GCM) 10K type strain sequencing project: providing services to taxonomists for standard genome sequencing and annotation.</title>
        <authorList>
            <consortium name="The Broad Institute Genomics Platform"/>
            <consortium name="The Broad Institute Genome Sequencing Center for Infectious Disease"/>
            <person name="Wu L."/>
            <person name="Ma J."/>
        </authorList>
    </citation>
    <scope>NUCLEOTIDE SEQUENCE [LARGE SCALE GENOMIC DNA]</scope>
    <source>
        <strain evidence="3">JCM 17933</strain>
    </source>
</reference>
<feature type="compositionally biased region" description="Basic and acidic residues" evidence="1">
    <location>
        <begin position="23"/>
        <end position="32"/>
    </location>
</feature>
<dbReference type="RefSeq" id="WP_345464780.1">
    <property type="nucleotide sequence ID" value="NZ_BAABHF010000019.1"/>
</dbReference>
<evidence type="ECO:0000256" key="1">
    <source>
        <dbReference type="SAM" id="MobiDB-lite"/>
    </source>
</evidence>
<dbReference type="Proteomes" id="UP001500503">
    <property type="component" value="Unassembled WGS sequence"/>
</dbReference>
<evidence type="ECO:0000313" key="2">
    <source>
        <dbReference type="EMBL" id="GAA4495022.1"/>
    </source>
</evidence>
<feature type="region of interest" description="Disordered" evidence="1">
    <location>
        <begin position="1"/>
        <end position="45"/>
    </location>
</feature>
<gene>
    <name evidence="2" type="ORF">GCM10023191_035100</name>
</gene>
<accession>A0ABP8Q048</accession>
<sequence length="59" mass="5757">MPCFGVRDDDGGGPGTGTGSEVRTADETRDEAAPAPLSPRSGAGAVVVTGRCAPVGGDR</sequence>
<protein>
    <submittedName>
        <fullName evidence="2">Uncharacterized protein</fullName>
    </submittedName>
</protein>
<proteinExistence type="predicted"/>
<keyword evidence="3" id="KW-1185">Reference proteome</keyword>
<comment type="caution">
    <text evidence="2">The sequence shown here is derived from an EMBL/GenBank/DDBJ whole genome shotgun (WGS) entry which is preliminary data.</text>
</comment>
<dbReference type="EMBL" id="BAABHF010000019">
    <property type="protein sequence ID" value="GAA4495022.1"/>
    <property type="molecule type" value="Genomic_DNA"/>
</dbReference>
<name>A0ABP8Q048_9ACTN</name>
<organism evidence="2 3">
    <name type="scientific">Actinoallomurus oryzae</name>
    <dbReference type="NCBI Taxonomy" id="502180"/>
    <lineage>
        <taxon>Bacteria</taxon>
        <taxon>Bacillati</taxon>
        <taxon>Actinomycetota</taxon>
        <taxon>Actinomycetes</taxon>
        <taxon>Streptosporangiales</taxon>
        <taxon>Thermomonosporaceae</taxon>
        <taxon>Actinoallomurus</taxon>
    </lineage>
</organism>
<evidence type="ECO:0000313" key="3">
    <source>
        <dbReference type="Proteomes" id="UP001500503"/>
    </source>
</evidence>
<feature type="compositionally biased region" description="Basic and acidic residues" evidence="1">
    <location>
        <begin position="1"/>
        <end position="10"/>
    </location>
</feature>